<feature type="domain" description="DZANK-type" evidence="1">
    <location>
        <begin position="305"/>
        <end position="348"/>
    </location>
</feature>
<dbReference type="PANTHER" id="PTHR37826">
    <property type="entry name" value="FLOTILLIN BAND_7_5 DOMAIN PROTEIN"/>
    <property type="match status" value="1"/>
</dbReference>
<dbReference type="Pfam" id="PF12773">
    <property type="entry name" value="DZR"/>
    <property type="match status" value="1"/>
</dbReference>
<evidence type="ECO:0000313" key="5">
    <source>
        <dbReference type="Proteomes" id="UP000186437"/>
    </source>
</evidence>
<evidence type="ECO:0000259" key="2">
    <source>
        <dbReference type="Pfam" id="PF13421"/>
    </source>
</evidence>
<name>A0A1Q8ECW1_STRAI</name>
<dbReference type="InterPro" id="IPR033880">
    <property type="entry name" value="SPFH_YdjI"/>
</dbReference>
<sequence length="353" mass="38824">MPLIDLVKYNGNPNVLAWKYPNDELSTFTQLIVNEFQEAVLVKEGKIADIFPAGRYTLDTANIPILNNIVNLPFDGESPFTAEVWYINKAYCLDIKWGTPTPIQLQAPGFGIFVPVRAHGTFGIKVTNSEIFLKNLVGTLPNLDTMAITNFFKGLYVTKVKDAISSYLVKKNVGILEINAHLNDLSNFLANELQPFFQQYGVSLINFYINDISVPEDDEGVKQLKLALSKRAEMDIIGYNYQQERTFDALEGATKNSGSDASSVLGAGLGMAMGVGLGGNLANSFSILAQELNPQNLTQQQGNSCIKCHAHLQENAKFCSECGQKQELSCPQCQLKVELGMKFCSNCGQKLGE</sequence>
<dbReference type="RefSeq" id="WP_075099381.1">
    <property type="nucleotide sequence ID" value="NZ_MSJL01000025.1"/>
</dbReference>
<feature type="domain" description="SPFH" evidence="2">
    <location>
        <begin position="20"/>
        <end position="218"/>
    </location>
</feature>
<dbReference type="SUPFAM" id="SSF117892">
    <property type="entry name" value="Band 7/SPFH domain"/>
    <property type="match status" value="1"/>
</dbReference>
<dbReference type="AlphaFoldDB" id="A0A1Q8ECW1"/>
<reference evidence="3" key="2">
    <citation type="submission" date="2016-12" db="EMBL/GenBank/DDBJ databases">
        <authorList>
            <person name="Song W.-J."/>
            <person name="Kurnit D.M."/>
        </authorList>
    </citation>
    <scope>NUCLEOTIDE SEQUENCE [LARGE SCALE GENOMIC DNA]</scope>
    <source>
        <strain evidence="3">ATCC 51725</strain>
    </source>
</reference>
<dbReference type="PANTHER" id="PTHR37826:SF2">
    <property type="entry name" value="ZINC-RIBBON DOMAIN-CONTAINING PROTEIN"/>
    <property type="match status" value="1"/>
</dbReference>
<keyword evidence="5" id="KW-1185">Reference proteome</keyword>
<proteinExistence type="predicted"/>
<dbReference type="Proteomes" id="UP000255213">
    <property type="component" value="Unassembled WGS sequence"/>
</dbReference>
<evidence type="ECO:0000313" key="3">
    <source>
        <dbReference type="EMBL" id="OLF49623.1"/>
    </source>
</evidence>
<dbReference type="CDD" id="cd03408">
    <property type="entry name" value="SPFH_like_u1"/>
    <property type="match status" value="1"/>
</dbReference>
<reference evidence="4 6" key="3">
    <citation type="submission" date="2018-06" db="EMBL/GenBank/DDBJ databases">
        <authorList>
            <consortium name="Pathogen Informatics"/>
            <person name="Doyle S."/>
        </authorList>
    </citation>
    <scope>NUCLEOTIDE SEQUENCE [LARGE SCALE GENOMIC DNA]</scope>
    <source>
        <strain evidence="4 6">NCTC12957</strain>
    </source>
</reference>
<gene>
    <name evidence="3" type="ORF">BU200_06360</name>
    <name evidence="4" type="ORF">NCTC12957_01815</name>
</gene>
<dbReference type="InterPro" id="IPR025874">
    <property type="entry name" value="DZR"/>
</dbReference>
<evidence type="ECO:0000313" key="4">
    <source>
        <dbReference type="EMBL" id="SUN08225.1"/>
    </source>
</evidence>
<accession>A0A1Q8ECW1</accession>
<dbReference type="Proteomes" id="UP000186437">
    <property type="component" value="Unassembled WGS sequence"/>
</dbReference>
<dbReference type="OrthoDB" id="9764015at2"/>
<reference evidence="5" key="1">
    <citation type="submission" date="2016-12" db="EMBL/GenBank/DDBJ databases">
        <authorList>
            <person name="Gulvik C.A."/>
        </authorList>
    </citation>
    <scope>NUCLEOTIDE SEQUENCE [LARGE SCALE GENOMIC DNA]</scope>
    <source>
        <strain evidence="5">ATCC 51725</strain>
    </source>
</reference>
<evidence type="ECO:0000259" key="1">
    <source>
        <dbReference type="Pfam" id="PF12773"/>
    </source>
</evidence>
<evidence type="ECO:0000313" key="6">
    <source>
        <dbReference type="Proteomes" id="UP000255213"/>
    </source>
</evidence>
<dbReference type="Pfam" id="PF13421">
    <property type="entry name" value="Band_7_1"/>
    <property type="match status" value="1"/>
</dbReference>
<dbReference type="InterPro" id="IPR036013">
    <property type="entry name" value="Band_7/SPFH_dom_sf"/>
</dbReference>
<organism evidence="3 5">
    <name type="scientific">Streptococcus acidominimus</name>
    <dbReference type="NCBI Taxonomy" id="1326"/>
    <lineage>
        <taxon>Bacteria</taxon>
        <taxon>Bacillati</taxon>
        <taxon>Bacillota</taxon>
        <taxon>Bacilli</taxon>
        <taxon>Lactobacillales</taxon>
        <taxon>Streptococcaceae</taxon>
        <taxon>Streptococcus</taxon>
    </lineage>
</organism>
<dbReference type="EMBL" id="MSJL01000025">
    <property type="protein sequence ID" value="OLF49623.1"/>
    <property type="molecule type" value="Genomic_DNA"/>
</dbReference>
<dbReference type="EMBL" id="UHEN01000001">
    <property type="protein sequence ID" value="SUN08225.1"/>
    <property type="molecule type" value="Genomic_DNA"/>
</dbReference>
<protein>
    <submittedName>
        <fullName evidence="3">Antifreeze protein type I</fullName>
    </submittedName>
    <submittedName>
        <fullName evidence="4">Virion core protein (Lumpy skin disease virus)</fullName>
    </submittedName>
</protein>